<reference evidence="11" key="1">
    <citation type="submission" date="2016-02" db="EMBL/GenBank/DDBJ databases">
        <authorList>
            <person name="Holder M.E."/>
            <person name="Ajami N.J."/>
            <person name="Petrosino J.F."/>
        </authorList>
    </citation>
    <scope>NUCLEOTIDE SEQUENCE [LARGE SCALE GENOMIC DNA]</scope>
    <source>
        <strain evidence="11">DSM 12838</strain>
    </source>
</reference>
<comment type="caution">
    <text evidence="9">Lacks conserved residue(s) required for the propagation of feature annotation.</text>
</comment>
<dbReference type="PANTHER" id="PTHR34308:SF1">
    <property type="entry name" value="COBALAMIN BIOSYNTHESIS PROTEIN CBIB"/>
    <property type="match status" value="1"/>
</dbReference>
<dbReference type="AlphaFoldDB" id="A0A0X8JNK3"/>
<dbReference type="GO" id="GO:0005886">
    <property type="term" value="C:plasma membrane"/>
    <property type="evidence" value="ECO:0007669"/>
    <property type="project" value="UniProtKB-SubCell"/>
</dbReference>
<dbReference type="NCBIfam" id="TIGR00380">
    <property type="entry name" value="cobal_cbiB"/>
    <property type="match status" value="1"/>
</dbReference>
<evidence type="ECO:0000256" key="2">
    <source>
        <dbReference type="ARBA" id="ARBA00004953"/>
    </source>
</evidence>
<dbReference type="Pfam" id="PF03186">
    <property type="entry name" value="CobD_Cbib"/>
    <property type="match status" value="1"/>
</dbReference>
<keyword evidence="6 9" id="KW-0812">Transmembrane</keyword>
<gene>
    <name evidence="9" type="primary">cobD</name>
    <name evidence="10" type="ORF">AXF15_02205</name>
</gene>
<dbReference type="PANTHER" id="PTHR34308">
    <property type="entry name" value="COBALAMIN BIOSYNTHESIS PROTEIN CBIB"/>
    <property type="match status" value="1"/>
</dbReference>
<evidence type="ECO:0000313" key="11">
    <source>
        <dbReference type="Proteomes" id="UP000063964"/>
    </source>
</evidence>
<dbReference type="OrthoDB" id="9811967at2"/>
<organism evidence="10 11">
    <name type="scientific">Desulfomicrobium orale DSM 12838</name>
    <dbReference type="NCBI Taxonomy" id="888061"/>
    <lineage>
        <taxon>Bacteria</taxon>
        <taxon>Pseudomonadati</taxon>
        <taxon>Thermodesulfobacteriota</taxon>
        <taxon>Desulfovibrionia</taxon>
        <taxon>Desulfovibrionales</taxon>
        <taxon>Desulfomicrobiaceae</taxon>
        <taxon>Desulfomicrobium</taxon>
    </lineage>
</organism>
<keyword evidence="5 9" id="KW-0169">Cobalamin biosynthesis</keyword>
<evidence type="ECO:0000256" key="8">
    <source>
        <dbReference type="ARBA" id="ARBA00023136"/>
    </source>
</evidence>
<dbReference type="InterPro" id="IPR004485">
    <property type="entry name" value="Cobalamin_biosynth_CobD/CbiB"/>
</dbReference>
<dbReference type="Proteomes" id="UP000063964">
    <property type="component" value="Chromosome"/>
</dbReference>
<dbReference type="RefSeq" id="WP_066602707.1">
    <property type="nucleotide sequence ID" value="NZ_CP014230.1"/>
</dbReference>
<feature type="transmembrane region" description="Helical" evidence="9">
    <location>
        <begin position="207"/>
        <end position="228"/>
    </location>
</feature>
<feature type="transmembrane region" description="Helical" evidence="9">
    <location>
        <begin position="297"/>
        <end position="321"/>
    </location>
</feature>
<sequence length="327" mass="34974">MPDIHASSVNLALAVFLPGCALLDAVFGDPRHWPHPVRWIGAAVHRLEGPARAFPWGPRPGGCAAVLGMMLVCAAAAELLTSLPLLGGLLALYLGYAGLALGCLVREVDRAARLVDSGRLAEARAHLAGLVSRDTADMDESDVRRALGETLSENFNDGFVAPFFWLSLLGPAGLWAYKAVSTMDSMWGYRTERFRDLGFGAARADDVLAWLPARLSALFLWLAGLVLGRPVPWRLIVRDARTMDSPNAGWPMSAAAHIVGVGMGGPTRYFGEVKEKPLLGPVDGTWNSASLRAMRRLVMAAAVLCVLCLSAASAFLSLWALDLGSFL</sequence>
<dbReference type="GO" id="GO:0009236">
    <property type="term" value="P:cobalamin biosynthetic process"/>
    <property type="evidence" value="ECO:0007669"/>
    <property type="project" value="UniProtKB-UniRule"/>
</dbReference>
<evidence type="ECO:0000256" key="7">
    <source>
        <dbReference type="ARBA" id="ARBA00022989"/>
    </source>
</evidence>
<dbReference type="EMBL" id="CP014230">
    <property type="protein sequence ID" value="AMD92035.1"/>
    <property type="molecule type" value="Genomic_DNA"/>
</dbReference>
<dbReference type="STRING" id="888061.AXF15_02205"/>
<proteinExistence type="inferred from homology"/>
<feature type="transmembrane region" description="Helical" evidence="9">
    <location>
        <begin position="159"/>
        <end position="177"/>
    </location>
</feature>
<keyword evidence="11" id="KW-1185">Reference proteome</keyword>
<evidence type="ECO:0000256" key="1">
    <source>
        <dbReference type="ARBA" id="ARBA00004651"/>
    </source>
</evidence>
<evidence type="ECO:0000256" key="4">
    <source>
        <dbReference type="ARBA" id="ARBA00022475"/>
    </source>
</evidence>
<keyword evidence="8 9" id="KW-0472">Membrane</keyword>
<dbReference type="UniPathway" id="UPA00148"/>
<keyword evidence="7 9" id="KW-1133">Transmembrane helix</keyword>
<comment type="similarity">
    <text evidence="3 9">Belongs to the CobD/CbiB family.</text>
</comment>
<feature type="transmembrane region" description="Helical" evidence="9">
    <location>
        <begin position="85"/>
        <end position="105"/>
    </location>
</feature>
<evidence type="ECO:0000256" key="6">
    <source>
        <dbReference type="ARBA" id="ARBA00022692"/>
    </source>
</evidence>
<keyword evidence="4 9" id="KW-1003">Cell membrane</keyword>
<dbReference type="GO" id="GO:0048472">
    <property type="term" value="F:threonine-phosphate decarboxylase activity"/>
    <property type="evidence" value="ECO:0007669"/>
    <property type="project" value="InterPro"/>
</dbReference>
<evidence type="ECO:0000313" key="10">
    <source>
        <dbReference type="EMBL" id="AMD92035.1"/>
    </source>
</evidence>
<evidence type="ECO:0000256" key="3">
    <source>
        <dbReference type="ARBA" id="ARBA00006263"/>
    </source>
</evidence>
<evidence type="ECO:0000256" key="5">
    <source>
        <dbReference type="ARBA" id="ARBA00022573"/>
    </source>
</evidence>
<accession>A0A0X8JNK3</accession>
<evidence type="ECO:0000256" key="9">
    <source>
        <dbReference type="HAMAP-Rule" id="MF_00024"/>
    </source>
</evidence>
<comment type="pathway">
    <text evidence="2 9">Cofactor biosynthesis; adenosylcobalamin biosynthesis.</text>
</comment>
<dbReference type="KEGG" id="doa:AXF15_02205"/>
<name>A0A0X8JNK3_9BACT</name>
<comment type="subcellular location">
    <subcellularLocation>
        <location evidence="1 9">Cell membrane</location>
        <topology evidence="1 9">Multi-pass membrane protein</topology>
    </subcellularLocation>
</comment>
<protein>
    <recommendedName>
        <fullName evidence="9">Cobalamin biosynthesis protein CobD</fullName>
    </recommendedName>
</protein>
<dbReference type="GO" id="GO:0015420">
    <property type="term" value="F:ABC-type vitamin B12 transporter activity"/>
    <property type="evidence" value="ECO:0007669"/>
    <property type="project" value="UniProtKB-UniRule"/>
</dbReference>
<comment type="function">
    <text evidence="9">Converts cobyric acid to cobinamide by the addition of aminopropanol on the F carboxylic group.</text>
</comment>
<dbReference type="HAMAP" id="MF_00024">
    <property type="entry name" value="CobD_CbiB"/>
    <property type="match status" value="1"/>
</dbReference>